<evidence type="ECO:0000313" key="3">
    <source>
        <dbReference type="Proteomes" id="UP000653056"/>
    </source>
</evidence>
<evidence type="ECO:0000256" key="1">
    <source>
        <dbReference type="SAM" id="SignalP"/>
    </source>
</evidence>
<dbReference type="PROSITE" id="PS51257">
    <property type="entry name" value="PROKAR_LIPOPROTEIN"/>
    <property type="match status" value="1"/>
</dbReference>
<name>A0ABQ2YZX0_9GAMM</name>
<protein>
    <recommendedName>
        <fullName evidence="4">Lipoprotein</fullName>
    </recommendedName>
</protein>
<reference evidence="3" key="1">
    <citation type="journal article" date="2019" name="Int. J. Syst. Evol. Microbiol.">
        <title>The Global Catalogue of Microorganisms (GCM) 10K type strain sequencing project: providing services to taxonomists for standard genome sequencing and annotation.</title>
        <authorList>
            <consortium name="The Broad Institute Genomics Platform"/>
            <consortium name="The Broad Institute Genome Sequencing Center for Infectious Disease"/>
            <person name="Wu L."/>
            <person name="Ma J."/>
        </authorList>
    </citation>
    <scope>NUCLEOTIDE SEQUENCE [LARGE SCALE GENOMIC DNA]</scope>
    <source>
        <strain evidence="3">KCTC 22228</strain>
    </source>
</reference>
<comment type="caution">
    <text evidence="2">The sequence shown here is derived from an EMBL/GenBank/DDBJ whole genome shotgun (WGS) entry which is preliminary data.</text>
</comment>
<gene>
    <name evidence="2" type="ORF">GCM10007160_28750</name>
</gene>
<dbReference type="RefSeq" id="WP_189470381.1">
    <property type="nucleotide sequence ID" value="NZ_BMXS01000015.1"/>
</dbReference>
<accession>A0ABQ2YZX0</accession>
<sequence>MLARVLLCVVVMALSACATTPTPVEPRTMTLAADQAEVLETAVAMLVERGYVIRHADPDLGRVEAVSAAWPGYEVTLQVDAAEGDNSRISFSGRRGRQPLAPYSLDPLLVDLQARLGLAP</sequence>
<organism evidence="2 3">
    <name type="scientific">Litchfieldella qijiaojingensis</name>
    <dbReference type="NCBI Taxonomy" id="980347"/>
    <lineage>
        <taxon>Bacteria</taxon>
        <taxon>Pseudomonadati</taxon>
        <taxon>Pseudomonadota</taxon>
        <taxon>Gammaproteobacteria</taxon>
        <taxon>Oceanospirillales</taxon>
        <taxon>Halomonadaceae</taxon>
        <taxon>Litchfieldella</taxon>
    </lineage>
</organism>
<dbReference type="Proteomes" id="UP000653056">
    <property type="component" value="Unassembled WGS sequence"/>
</dbReference>
<keyword evidence="3" id="KW-1185">Reference proteome</keyword>
<feature type="signal peptide" evidence="1">
    <location>
        <begin position="1"/>
        <end position="18"/>
    </location>
</feature>
<evidence type="ECO:0008006" key="4">
    <source>
        <dbReference type="Google" id="ProtNLM"/>
    </source>
</evidence>
<feature type="chain" id="PRO_5045438224" description="Lipoprotein" evidence="1">
    <location>
        <begin position="19"/>
        <end position="120"/>
    </location>
</feature>
<dbReference type="EMBL" id="BMXS01000015">
    <property type="protein sequence ID" value="GGX99356.1"/>
    <property type="molecule type" value="Genomic_DNA"/>
</dbReference>
<keyword evidence="1" id="KW-0732">Signal</keyword>
<proteinExistence type="predicted"/>
<evidence type="ECO:0000313" key="2">
    <source>
        <dbReference type="EMBL" id="GGX99356.1"/>
    </source>
</evidence>